<dbReference type="InterPro" id="IPR025836">
    <property type="entry name" value="Zn_knuckle_CX2CX4HX4C"/>
</dbReference>
<accession>A0A5S9Y8J2</accession>
<sequence>MYRGLNFSINNIKKRSWVRLRNIPINDYTKETIKEIAACVGELLKVELDLEKSQDQDYVRVQVLFDVRNPLRNSKEVQVPIGEVVSVTFDYERIRKRCFFCQIFTHDKFDCPSRQQGSLQLPSASLKKCLPERVMVDQLISPLVGMDFNDTQADKNEKEISGGVFKQKNVVVQAPMISPSRSPKFIMLPDELKGYSQAHQSQMLQVTMGKILGRGALAIRKNAVPSMDATDKEVSINPKFDITYKRKNQGPGTESSKCLKRDDNTVVPSEPSQYQ</sequence>
<gene>
    <name evidence="3" type="ORF">C24_LOCUS23644</name>
</gene>
<dbReference type="EMBL" id="CACSHJ010000096">
    <property type="protein sequence ID" value="CAA0405735.1"/>
    <property type="molecule type" value="Genomic_DNA"/>
</dbReference>
<dbReference type="InterPro" id="IPR040256">
    <property type="entry name" value="At4g02000-like"/>
</dbReference>
<evidence type="ECO:0000256" key="1">
    <source>
        <dbReference type="SAM" id="MobiDB-lite"/>
    </source>
</evidence>
<organism evidence="3 4">
    <name type="scientific">Arabidopsis thaliana</name>
    <name type="common">Mouse-ear cress</name>
    <dbReference type="NCBI Taxonomy" id="3702"/>
    <lineage>
        <taxon>Eukaryota</taxon>
        <taxon>Viridiplantae</taxon>
        <taxon>Streptophyta</taxon>
        <taxon>Embryophyta</taxon>
        <taxon>Tracheophyta</taxon>
        <taxon>Spermatophyta</taxon>
        <taxon>Magnoliopsida</taxon>
        <taxon>eudicotyledons</taxon>
        <taxon>Gunneridae</taxon>
        <taxon>Pentapetalae</taxon>
        <taxon>rosids</taxon>
        <taxon>malvids</taxon>
        <taxon>Brassicales</taxon>
        <taxon>Brassicaceae</taxon>
        <taxon>Camelineae</taxon>
        <taxon>Arabidopsis</taxon>
    </lineage>
</organism>
<dbReference type="Pfam" id="PF14392">
    <property type="entry name" value="zf-CCHC_4"/>
    <property type="match status" value="1"/>
</dbReference>
<dbReference type="Proteomes" id="UP000434276">
    <property type="component" value="Unassembled WGS sequence"/>
</dbReference>
<feature type="region of interest" description="Disordered" evidence="1">
    <location>
        <begin position="243"/>
        <end position="275"/>
    </location>
</feature>
<name>A0A5S9Y8J2_ARATH</name>
<dbReference type="PANTHER" id="PTHR31286">
    <property type="entry name" value="GLYCINE-RICH CELL WALL STRUCTURAL PROTEIN 1.8-LIKE"/>
    <property type="match status" value="1"/>
</dbReference>
<evidence type="ECO:0000259" key="2">
    <source>
        <dbReference type="Pfam" id="PF14392"/>
    </source>
</evidence>
<evidence type="ECO:0000313" key="4">
    <source>
        <dbReference type="Proteomes" id="UP000434276"/>
    </source>
</evidence>
<dbReference type="ExpressionAtlas" id="A0A5S9Y8J2">
    <property type="expression patterns" value="baseline and differential"/>
</dbReference>
<evidence type="ECO:0000313" key="3">
    <source>
        <dbReference type="EMBL" id="CAA0405735.1"/>
    </source>
</evidence>
<proteinExistence type="predicted"/>
<feature type="compositionally biased region" description="Polar residues" evidence="1">
    <location>
        <begin position="266"/>
        <end position="275"/>
    </location>
</feature>
<feature type="domain" description="Zinc knuckle CX2CX4HX4C" evidence="2">
    <location>
        <begin position="65"/>
        <end position="112"/>
    </location>
</feature>
<protein>
    <recommendedName>
        <fullName evidence="2">Zinc knuckle CX2CX4HX4C domain-containing protein</fullName>
    </recommendedName>
</protein>
<dbReference type="AlphaFoldDB" id="A0A5S9Y8J2"/>
<dbReference type="OrthoDB" id="1106899at2759"/>
<reference evidence="3 4" key="1">
    <citation type="submission" date="2019-12" db="EMBL/GenBank/DDBJ databases">
        <authorList>
            <person name="Jiao W.-B."/>
            <person name="Schneeberger K."/>
        </authorList>
    </citation>
    <scope>NUCLEOTIDE SEQUENCE [LARGE SCALE GENOMIC DNA]</scope>
    <source>
        <strain evidence="4">cv. C24</strain>
    </source>
</reference>
<dbReference type="PANTHER" id="PTHR31286:SF178">
    <property type="entry name" value="DUF4283 DOMAIN-CONTAINING PROTEIN"/>
    <property type="match status" value="1"/>
</dbReference>